<name>A0A0F9Q0R9_9ZZZZ</name>
<comment type="caution">
    <text evidence="1">The sequence shown here is derived from an EMBL/GenBank/DDBJ whole genome shotgun (WGS) entry which is preliminary data.</text>
</comment>
<sequence>MFDRGFQSSAFLRELDARRLRWTVRIKVKRTLWYQGKPFAAADLERFAGVLKDTFRVRAFKTRPYVKAAWVRNVVLEGTTGSHSGRAAGGRTAYDRPGHIKCSIVFVHHTFAPEPLVLLTTDDVASTEEAKAVVDSTWTVGASKRRTAT</sequence>
<evidence type="ECO:0000313" key="1">
    <source>
        <dbReference type="EMBL" id="KKN30597.1"/>
    </source>
</evidence>
<dbReference type="InterPro" id="IPR012337">
    <property type="entry name" value="RNaseH-like_sf"/>
</dbReference>
<protein>
    <recommendedName>
        <fullName evidence="2">Transposase IS4-like domain-containing protein</fullName>
    </recommendedName>
</protein>
<dbReference type="AlphaFoldDB" id="A0A0F9Q0R9"/>
<dbReference type="SUPFAM" id="SSF53098">
    <property type="entry name" value="Ribonuclease H-like"/>
    <property type="match status" value="1"/>
</dbReference>
<dbReference type="Gene3D" id="3.90.350.10">
    <property type="entry name" value="Transposase Inhibitor Protein From Tn5, Chain A, domain 1"/>
    <property type="match status" value="1"/>
</dbReference>
<evidence type="ECO:0008006" key="2">
    <source>
        <dbReference type="Google" id="ProtNLM"/>
    </source>
</evidence>
<gene>
    <name evidence="1" type="ORF">LCGC14_0832610</name>
</gene>
<organism evidence="1">
    <name type="scientific">marine sediment metagenome</name>
    <dbReference type="NCBI Taxonomy" id="412755"/>
    <lineage>
        <taxon>unclassified sequences</taxon>
        <taxon>metagenomes</taxon>
        <taxon>ecological metagenomes</taxon>
    </lineage>
</organism>
<dbReference type="EMBL" id="LAZR01002395">
    <property type="protein sequence ID" value="KKN30597.1"/>
    <property type="molecule type" value="Genomic_DNA"/>
</dbReference>
<accession>A0A0F9Q0R9</accession>
<reference evidence="1" key="1">
    <citation type="journal article" date="2015" name="Nature">
        <title>Complex archaea that bridge the gap between prokaryotes and eukaryotes.</title>
        <authorList>
            <person name="Spang A."/>
            <person name="Saw J.H."/>
            <person name="Jorgensen S.L."/>
            <person name="Zaremba-Niedzwiedzka K."/>
            <person name="Martijn J."/>
            <person name="Lind A.E."/>
            <person name="van Eijk R."/>
            <person name="Schleper C."/>
            <person name="Guy L."/>
            <person name="Ettema T.J."/>
        </authorList>
    </citation>
    <scope>NUCLEOTIDE SEQUENCE</scope>
</reference>
<proteinExistence type="predicted"/>